<gene>
    <name evidence="2" type="ORF">FGU65_15030</name>
</gene>
<proteinExistence type="predicted"/>
<evidence type="ECO:0000259" key="1">
    <source>
        <dbReference type="Pfam" id="PF01261"/>
    </source>
</evidence>
<protein>
    <submittedName>
        <fullName evidence="2">TIM barrel protein</fullName>
    </submittedName>
</protein>
<dbReference type="InterPro" id="IPR013022">
    <property type="entry name" value="Xyl_isomerase-like_TIM-brl"/>
</dbReference>
<evidence type="ECO:0000313" key="2">
    <source>
        <dbReference type="EMBL" id="MDN7026174.1"/>
    </source>
</evidence>
<dbReference type="Gene3D" id="3.20.20.150">
    <property type="entry name" value="Divalent-metal-dependent TIM barrel enzymes"/>
    <property type="match status" value="1"/>
</dbReference>
<feature type="domain" description="Xylose isomerase-like TIM barrel" evidence="1">
    <location>
        <begin position="83"/>
        <end position="256"/>
    </location>
</feature>
<dbReference type="InterPro" id="IPR036237">
    <property type="entry name" value="Xyl_isomerase-like_sf"/>
</dbReference>
<evidence type="ECO:0000313" key="3">
    <source>
        <dbReference type="Proteomes" id="UP001168338"/>
    </source>
</evidence>
<organism evidence="2 3">
    <name type="scientific">Methanoculleus frigidifontis</name>
    <dbReference type="NCBI Taxonomy" id="2584085"/>
    <lineage>
        <taxon>Archaea</taxon>
        <taxon>Methanobacteriati</taxon>
        <taxon>Methanobacteriota</taxon>
        <taxon>Stenosarchaea group</taxon>
        <taxon>Methanomicrobia</taxon>
        <taxon>Methanomicrobiales</taxon>
        <taxon>Methanomicrobiaceae</taxon>
        <taxon>Methanoculleus</taxon>
    </lineage>
</organism>
<dbReference type="SUPFAM" id="SSF51658">
    <property type="entry name" value="Xylose isomerase-like"/>
    <property type="match status" value="1"/>
</dbReference>
<reference evidence="2" key="1">
    <citation type="submission" date="2019-05" db="EMBL/GenBank/DDBJ databases">
        <title>Methanoculleus sp. FWC-SCC1, a methanogenic archaeon isolated from deep marine cold seep.</title>
        <authorList>
            <person name="Chen Y.-W."/>
            <person name="Chen S.-C."/>
            <person name="Teng N.-H."/>
            <person name="Lai M.-C."/>
        </authorList>
    </citation>
    <scope>NUCLEOTIDE SEQUENCE</scope>
    <source>
        <strain evidence="2">FWC-SCC1</strain>
    </source>
</reference>
<sequence>MRQYRIGCAVRSDDEDTFCALDGLHADGRIDHVQVQIIPEPEPVFQRRLDSLAAAAAPIVIHAPHHAHGVNPCAPALCDGFAPEEIASHVEQAMHQTTEAADTLDSAIIVLHAGRFTDEEERQDAAEAFAGFLDRYHDPRLTLENLPAVHAGYPFLGSTADELAALGDGRIGGYCLDFAHLYCTVNYRHLTYTDELRRFEDLNVRHQHISNSIRGSVTDQHLELDHPEGGLDFAAVFGRIAAHPSVETTLEYKRDSYGIYPRQLAVFDGLYRRYGK</sequence>
<accession>A0ABT8ME38</accession>
<dbReference type="Pfam" id="PF01261">
    <property type="entry name" value="AP_endonuc_2"/>
    <property type="match status" value="1"/>
</dbReference>
<dbReference type="Proteomes" id="UP001168338">
    <property type="component" value="Unassembled WGS sequence"/>
</dbReference>
<name>A0ABT8ME38_9EURY</name>
<comment type="caution">
    <text evidence="2">The sequence shown here is derived from an EMBL/GenBank/DDBJ whole genome shotgun (WGS) entry which is preliminary data.</text>
</comment>
<keyword evidence="3" id="KW-1185">Reference proteome</keyword>
<dbReference type="EMBL" id="VCYH01000017">
    <property type="protein sequence ID" value="MDN7026174.1"/>
    <property type="molecule type" value="Genomic_DNA"/>
</dbReference>